<feature type="compositionally biased region" description="Polar residues" evidence="2">
    <location>
        <begin position="1485"/>
        <end position="1495"/>
    </location>
</feature>
<evidence type="ECO:0000256" key="2">
    <source>
        <dbReference type="SAM" id="MobiDB-lite"/>
    </source>
</evidence>
<feature type="compositionally biased region" description="Polar residues" evidence="2">
    <location>
        <begin position="1592"/>
        <end position="1613"/>
    </location>
</feature>
<evidence type="ECO:0000259" key="3">
    <source>
        <dbReference type="Pfam" id="PF07926"/>
    </source>
</evidence>
<dbReference type="Pfam" id="PF07926">
    <property type="entry name" value="TPR_MLP1_2"/>
    <property type="match status" value="1"/>
</dbReference>
<evidence type="ECO:0000313" key="4">
    <source>
        <dbReference type="EMBL" id="CAK9855708.1"/>
    </source>
</evidence>
<gene>
    <name evidence="4" type="ORF">CSSPJE1EN2_LOCUS25640</name>
</gene>
<feature type="region of interest" description="Disordered" evidence="2">
    <location>
        <begin position="1474"/>
        <end position="1623"/>
    </location>
</feature>
<keyword evidence="5" id="KW-1185">Reference proteome</keyword>
<dbReference type="PANTHER" id="PTHR18898:SF2">
    <property type="entry name" value="NUCLEOPROTEIN TPR"/>
    <property type="match status" value="1"/>
</dbReference>
<dbReference type="PANTHER" id="PTHR18898">
    <property type="entry name" value="NUCLEOPROTEIN TPR-RELATED"/>
    <property type="match status" value="1"/>
</dbReference>
<dbReference type="EMBL" id="CAXHBF010000263">
    <property type="protein sequence ID" value="CAK9855708.1"/>
    <property type="molecule type" value="Genomic_DNA"/>
</dbReference>
<feature type="compositionally biased region" description="Polar residues" evidence="2">
    <location>
        <begin position="1503"/>
        <end position="1513"/>
    </location>
</feature>
<feature type="coiled-coil region" evidence="1">
    <location>
        <begin position="393"/>
        <end position="452"/>
    </location>
</feature>
<keyword evidence="1" id="KW-0175">Coiled coil</keyword>
<feature type="coiled-coil region" evidence="1">
    <location>
        <begin position="794"/>
        <end position="850"/>
    </location>
</feature>
<name>A0ABP1A2Y3_9BRYO</name>
<accession>A0ABP1A2Y3</accession>
<reference evidence="4" key="1">
    <citation type="submission" date="2024-03" db="EMBL/GenBank/DDBJ databases">
        <authorList>
            <consortium name="ELIXIR-Norway"/>
            <consortium name="Elixir Norway"/>
        </authorList>
    </citation>
    <scope>NUCLEOTIDE SEQUENCE</scope>
</reference>
<proteinExistence type="predicted"/>
<organism evidence="4 5">
    <name type="scientific">Sphagnum jensenii</name>
    <dbReference type="NCBI Taxonomy" id="128206"/>
    <lineage>
        <taxon>Eukaryota</taxon>
        <taxon>Viridiplantae</taxon>
        <taxon>Streptophyta</taxon>
        <taxon>Embryophyta</taxon>
        <taxon>Bryophyta</taxon>
        <taxon>Sphagnophytina</taxon>
        <taxon>Sphagnopsida</taxon>
        <taxon>Sphagnales</taxon>
        <taxon>Sphagnaceae</taxon>
        <taxon>Sphagnum</taxon>
    </lineage>
</organism>
<dbReference type="Proteomes" id="UP001497522">
    <property type="component" value="Unassembled WGS sequence"/>
</dbReference>
<sequence>HEITNARVERARADAEAASARDQLISLRRETENQRKEMGTVLARNMEFSQAIIDYQRKLRESSQKLQASEELGHRQSIEVAVLEKEKAMLASAEKRASEEVASLSERVHRLQASLDTFQTVEEAREGVRAVERRKLEDEVNKLQKEWAEAKTELEMERAHGQNLIAQRDKAVSEALERVEVASKELAEALKAVSTAETRAQVAEDVGIVARAFVANGKYENLVDLQIALSLQQAREELDQVKEELAAAKAHTDQYKSIAEVSEEALKQMEAVYISYKEEAEQRKGSMETEVRALRKHISDLETEISEKDKASGDAAEEKEKALNSALREIAVLKDSEATKQVALDEAEQKNIMFKQEVEKLRLQWRDAQNNYERQVLLQADTIRELTVTSDKLSKLENLEKALHGRAEKSEAELESLKVAWAVEKSALEAAKVDAEKKVKELDKQNQLLLDRLEGVHIVAAETERKAAGILSNSGQSSEAVGESDLQNVIRYLRRSKETVDTELSLMKQERIRLQKQLEAAYHAAEEAQASLRREHESARASFYTDEEFRTLQAQVRELNLLRESNAELREENRTNFEDCREWRDKAREAQAELEPVRKLLREKEVELEASGRTLDIHKQETLRWEKRVKQLLEKYRAVDVDDYQRVKDELAAIQKHDQETVAELVVTKKEVEVLKVTVSRIEEERETKGSRLVELEARVTELDQKLQEAGKLDALGKEKEEASKEIESLTKQIEELRSNAGMSICDIILANVSPNRLQHCDPALERSLEKEKQEAKQSKLRRQKDLKQFYDVVQKAAAEKKRFLDELENLKREKAHYQSQSHANGAGSLEEATVNATEMDERAASYQAATNEMAELAAEAMREVPSTSTPATPPVPTSSDLSSFIETTPGMIEGPAAVSTLIESIPPPSTMVATPPTAAPSAGRGLTNSTPVPIVTLASSVATVPSTTVAVPAAGSGIRPVIRPTLANATPTPARPPVRLIPAPTAAGAAAVASAVVPAPTLASSVEREREIMQLRARIQEQECIAVVNCIVLTSTPTLCLATQKATQAAQARKTTRRLIRPRIEPASTQEPSSEAADLEGAGEGVEADVEGVAETREAVPSEAVESTPVVSTLMPAVPSDVASASVSMGEVSIASTITALPTAAVLTVRKRSAPLPESSFADDLMHQETKTEDVPPQKKSRAVEDTLMEDIGMSSLDKSILTAVEDHPVEEIAKGLEVTETQTELIPTGLDLTEMERDHPATDMSEAPVQKRPRFLRPDLAPIPSIPPEEISVLQSDDHNVLPGAEGLEVLRQDGESVEAPLDSSAADKSLNVQENSAPALAVSLSDAVVVSLLDASMNDAQAQLIDIAATNAVDDALAQFEKGSAELDMSATFGTEVAITTVEEQIITVVEMVVDEGEIQVIEETEEGEIVSEIVEPEGTEADAITLDSQEGEMEEPAMKETDEVNIVSITDQAVESTEEGGDLIEQELAPAPVQVDKPENDQSTEATPSGTEEQEGQVEASSGNRTRLATSVVAKPAGRGTTINLADRAKERAALRKVGVSPPSPGARGGRARGTRGGKRGGASGRGRLISTGVGGRQAGAGGDGTTSTQQAGAQASPVEASQSTTTPNPFEALKDEQS</sequence>
<evidence type="ECO:0000256" key="1">
    <source>
        <dbReference type="SAM" id="Coils"/>
    </source>
</evidence>
<comment type="caution">
    <text evidence="4">The sequence shown here is derived from an EMBL/GenBank/DDBJ whole genome shotgun (WGS) entry which is preliminary data.</text>
</comment>
<feature type="coiled-coil region" evidence="1">
    <location>
        <begin position="228"/>
        <end position="364"/>
    </location>
</feature>
<feature type="coiled-coil region" evidence="1">
    <location>
        <begin position="515"/>
        <end position="572"/>
    </location>
</feature>
<feature type="region of interest" description="Disordered" evidence="2">
    <location>
        <begin position="1160"/>
        <end position="1183"/>
    </location>
</feature>
<feature type="compositionally biased region" description="Basic residues" evidence="2">
    <location>
        <begin position="1554"/>
        <end position="1563"/>
    </location>
</feature>
<protein>
    <recommendedName>
        <fullName evidence="3">Nucleoprotein TPR/MLP1-2 domain-containing protein</fullName>
    </recommendedName>
</protein>
<dbReference type="InterPro" id="IPR012929">
    <property type="entry name" value="Nucleoprot-TPR/MLP1-2_dom"/>
</dbReference>
<feature type="region of interest" description="Disordered" evidence="2">
    <location>
        <begin position="1063"/>
        <end position="1085"/>
    </location>
</feature>
<feature type="compositionally biased region" description="Basic and acidic residues" evidence="2">
    <location>
        <begin position="1165"/>
        <end position="1183"/>
    </location>
</feature>
<evidence type="ECO:0000313" key="5">
    <source>
        <dbReference type="Proteomes" id="UP001497522"/>
    </source>
</evidence>
<feature type="coiled-coil region" evidence="1">
    <location>
        <begin position="679"/>
        <end position="740"/>
    </location>
</feature>
<feature type="non-terminal residue" evidence="4">
    <location>
        <position position="1"/>
    </location>
</feature>
<feature type="compositionally biased region" description="Gly residues" evidence="2">
    <location>
        <begin position="1577"/>
        <end position="1589"/>
    </location>
</feature>
<feature type="domain" description="Nucleoprotein TPR/MLP1-2" evidence="3">
    <location>
        <begin position="329"/>
        <end position="455"/>
    </location>
</feature>
<feature type="coiled-coil region" evidence="1">
    <location>
        <begin position="3"/>
        <end position="199"/>
    </location>
</feature>